<gene>
    <name evidence="1" type="ORF">METZ01_LOCUS54437</name>
</gene>
<dbReference type="EMBL" id="UINC01002917">
    <property type="protein sequence ID" value="SVA01583.1"/>
    <property type="molecule type" value="Genomic_DNA"/>
</dbReference>
<name>A0A381SJY8_9ZZZZ</name>
<organism evidence="1">
    <name type="scientific">marine metagenome</name>
    <dbReference type="NCBI Taxonomy" id="408172"/>
    <lineage>
        <taxon>unclassified sequences</taxon>
        <taxon>metagenomes</taxon>
        <taxon>ecological metagenomes</taxon>
    </lineage>
</organism>
<accession>A0A381SJY8</accession>
<reference evidence="1" key="1">
    <citation type="submission" date="2018-05" db="EMBL/GenBank/DDBJ databases">
        <authorList>
            <person name="Lanie J.A."/>
            <person name="Ng W.-L."/>
            <person name="Kazmierczak K.M."/>
            <person name="Andrzejewski T.M."/>
            <person name="Davidsen T.M."/>
            <person name="Wayne K.J."/>
            <person name="Tettelin H."/>
            <person name="Glass J.I."/>
            <person name="Rusch D."/>
            <person name="Podicherti R."/>
            <person name="Tsui H.-C.T."/>
            <person name="Winkler M.E."/>
        </authorList>
    </citation>
    <scope>NUCLEOTIDE SEQUENCE</scope>
</reference>
<sequence length="413" mass="45600">MRHTPPRHLLLVVLLGLHGCAVLQAEDFSSDIAIELFRPDNSPVLEGDTVSGTLRGQVTVQNSMMQHAQFYKNFRILIPDEAGQLIDSNDWLRTFTLDTSEFYDGENLISVHVHPMNTPGTPYIADMSVQAFKIATVNGRAAPRGDVQLPTMTIDPTMMSLLSSSLLDSKSFYTDYDAVTVFDDGRKIDVDQRGGESNSAQVIPHLGTSILGRFRWTDRALPFGDSMGRLITRAHLINFQTTTDTPARIVFFFNDACGRANYAFYNFMLPALSPEARRVYPLPSTDAKILNVSQGDEIVIPDDGVFSLQVEVTNPGRLGFEFATLSTWVGNRSVAATDLRPLIRAMTPGQTSVVVNVKIPAAEIQKLQVSRDGGAGATAFALWNDFDRFRDSNLPASEHVHVSSIRTSSYPWP</sequence>
<evidence type="ECO:0000313" key="1">
    <source>
        <dbReference type="EMBL" id="SVA01583.1"/>
    </source>
</evidence>
<protein>
    <submittedName>
        <fullName evidence="1">Uncharacterized protein</fullName>
    </submittedName>
</protein>
<dbReference type="AlphaFoldDB" id="A0A381SJY8"/>
<proteinExistence type="predicted"/>